<dbReference type="InterPro" id="IPR039551">
    <property type="entry name" value="Cho/carn_acyl_trans"/>
</dbReference>
<dbReference type="RefSeq" id="WP_069640616.1">
    <property type="nucleotide sequence ID" value="NZ_JAFBEZ010000007.1"/>
</dbReference>
<dbReference type="Gene3D" id="3.30.559.70">
    <property type="entry name" value="Choline/Carnitine o-acyltransferase, domain 2"/>
    <property type="match status" value="1"/>
</dbReference>
<dbReference type="InterPro" id="IPR000542">
    <property type="entry name" value="Carn_acyl_trans"/>
</dbReference>
<dbReference type="OrthoDB" id="1456at2"/>
<dbReference type="InterPro" id="IPR023213">
    <property type="entry name" value="CAT-like_dom_sf"/>
</dbReference>
<dbReference type="PANTHER" id="PTHR22589:SF103">
    <property type="entry name" value="CARNITINE O-ACETYL-TRANSFERASE, ISOFORM A-RELATED"/>
    <property type="match status" value="1"/>
</dbReference>
<dbReference type="Pfam" id="PF00755">
    <property type="entry name" value="Carn_acyltransf"/>
    <property type="match status" value="1"/>
</dbReference>
<dbReference type="STRING" id="1131292.BCR24_04965"/>
<reference evidence="7" key="1">
    <citation type="submission" date="2016-09" db="EMBL/GenBank/DDBJ databases">
        <authorList>
            <person name="Gulvik C.A."/>
        </authorList>
    </citation>
    <scope>NUCLEOTIDE SEQUENCE [LARGE SCALE GENOMIC DNA]</scope>
    <source>
        <strain evidence="7">LMG 26676</strain>
    </source>
</reference>
<accession>A0A1E5HB54</accession>
<sequence>MKKYQEELLPKLKKLPVPALRETIARLSDWVSPLLTTEVLHDFQEKASTFSTSEGLVLQKKLVDHANKGAGSWLAPAWEKSYLKSRGYLQSESNFALIIAERYYEHINSKEARAAQLIYQMSTIYLNLAEGTYPIEYTNKQQNVDMSFYSNFFKSCRIPGKNQDSFHKKETQTPENYIVIFVNDLYFRLDVTNSLGERYSLKQLQENLTYLLALEQDSTHGEELISYLTGVERARSSFIYQQLIKEESTKQSLQQIEDALFILSFSSGNDETTEDRIAEVLLNTSHQFLSKTTQAVITKNGYIGFNMEHTAIDGVPALNLFTKIFESFNTQIQETTEKSSSDLVKKLEWTLADSMIDILEEARSLAEIDNNSYTIKHQVVSAVGKERMKKAQVSPDAFFHIALALAQQNVFGQLRSVYEPVAMRMYYEGRTESARSISQEKKQFVEAFSNRSEPISKEESLALFLEAASAHSARISQCQNGQGVERHLFGLQNMALNGEEGPNSFLTDALTILGDDFISTTGLPYDILESFSFGPVNETGFGLYYGILAEEVILTISAKKIYENEAMQLLEAISEALIALTNLLEI</sequence>
<gene>
    <name evidence="6" type="ORF">BCR24_04965</name>
</gene>
<dbReference type="AlphaFoldDB" id="A0A1E5HB54"/>
<name>A0A1E5HB54_9ENTE</name>
<keyword evidence="7" id="KW-1185">Reference proteome</keyword>
<feature type="active site" description="Proton acceptor" evidence="4">
    <location>
        <position position="309"/>
    </location>
</feature>
<evidence type="ECO:0000256" key="4">
    <source>
        <dbReference type="PIRSR" id="PIRSR600542-1"/>
    </source>
</evidence>
<evidence type="ECO:0000256" key="2">
    <source>
        <dbReference type="ARBA" id="ARBA00022679"/>
    </source>
</evidence>
<proteinExistence type="inferred from homology"/>
<dbReference type="Gene3D" id="3.30.559.10">
    <property type="entry name" value="Chloramphenicol acetyltransferase-like domain"/>
    <property type="match status" value="1"/>
</dbReference>
<feature type="domain" description="Choline/carnitine acyltransferase" evidence="5">
    <location>
        <begin position="15"/>
        <end position="572"/>
    </location>
</feature>
<evidence type="ECO:0000256" key="3">
    <source>
        <dbReference type="ARBA" id="ARBA00023315"/>
    </source>
</evidence>
<comment type="similarity">
    <text evidence="1">Belongs to the carnitine/choline acetyltransferase family.</text>
</comment>
<evidence type="ECO:0000256" key="1">
    <source>
        <dbReference type="ARBA" id="ARBA00005232"/>
    </source>
</evidence>
<comment type="caution">
    <text evidence="6">The sequence shown here is derived from an EMBL/GenBank/DDBJ whole genome shotgun (WGS) entry which is preliminary data.</text>
</comment>
<dbReference type="EMBL" id="MIKC01000034">
    <property type="protein sequence ID" value="OEG22056.1"/>
    <property type="molecule type" value="Genomic_DNA"/>
</dbReference>
<dbReference type="SUPFAM" id="SSF52777">
    <property type="entry name" value="CoA-dependent acyltransferases"/>
    <property type="match status" value="2"/>
</dbReference>
<dbReference type="PROSITE" id="PS00439">
    <property type="entry name" value="ACYLTRANSF_C_1"/>
    <property type="match status" value="1"/>
</dbReference>
<organism evidence="6 7">
    <name type="scientific">Enterococcus ureilyticus</name>
    <dbReference type="NCBI Taxonomy" id="1131292"/>
    <lineage>
        <taxon>Bacteria</taxon>
        <taxon>Bacillati</taxon>
        <taxon>Bacillota</taxon>
        <taxon>Bacilli</taxon>
        <taxon>Lactobacillales</taxon>
        <taxon>Enterococcaceae</taxon>
        <taxon>Enterococcus</taxon>
    </lineage>
</organism>
<keyword evidence="2" id="KW-0808">Transferase</keyword>
<protein>
    <recommendedName>
        <fullName evidence="5">Choline/carnitine acyltransferase domain-containing protein</fullName>
    </recommendedName>
</protein>
<keyword evidence="3" id="KW-0012">Acyltransferase</keyword>
<dbReference type="Proteomes" id="UP000094469">
    <property type="component" value="Unassembled WGS sequence"/>
</dbReference>
<dbReference type="GO" id="GO:0016746">
    <property type="term" value="F:acyltransferase activity"/>
    <property type="evidence" value="ECO:0007669"/>
    <property type="project" value="UniProtKB-KW"/>
</dbReference>
<evidence type="ECO:0000313" key="6">
    <source>
        <dbReference type="EMBL" id="OEG22056.1"/>
    </source>
</evidence>
<dbReference type="PANTHER" id="PTHR22589">
    <property type="entry name" value="CARNITINE O-ACYLTRANSFERASE"/>
    <property type="match status" value="1"/>
</dbReference>
<evidence type="ECO:0000313" key="7">
    <source>
        <dbReference type="Proteomes" id="UP000094469"/>
    </source>
</evidence>
<evidence type="ECO:0000259" key="5">
    <source>
        <dbReference type="Pfam" id="PF00755"/>
    </source>
</evidence>
<dbReference type="InterPro" id="IPR042231">
    <property type="entry name" value="Cho/carn_acyl_trans_2"/>
</dbReference>